<evidence type="ECO:0000256" key="6">
    <source>
        <dbReference type="ARBA" id="ARBA00023136"/>
    </source>
</evidence>
<dbReference type="HOGENOM" id="CLU_005170_6_2_5"/>
<dbReference type="InterPro" id="IPR051679">
    <property type="entry name" value="DASS-Related_Transporters"/>
</dbReference>
<name>B4RGB5_PHEZH</name>
<keyword evidence="3 7" id="KW-0812">Transmembrane</keyword>
<dbReference type="Proteomes" id="UP000001868">
    <property type="component" value="Chromosome"/>
</dbReference>
<dbReference type="OrthoDB" id="9809303at2"/>
<dbReference type="KEGG" id="pzu:PHZ_c0825"/>
<evidence type="ECO:0000256" key="2">
    <source>
        <dbReference type="ARBA" id="ARBA00022448"/>
    </source>
</evidence>
<keyword evidence="2" id="KW-0813">Transport</keyword>
<feature type="transmembrane region" description="Helical" evidence="7">
    <location>
        <begin position="90"/>
        <end position="109"/>
    </location>
</feature>
<evidence type="ECO:0000259" key="8">
    <source>
        <dbReference type="Pfam" id="PF03600"/>
    </source>
</evidence>
<gene>
    <name evidence="9" type="ordered locus">PHZ_c0825</name>
</gene>
<evidence type="ECO:0000256" key="4">
    <source>
        <dbReference type="ARBA" id="ARBA00022737"/>
    </source>
</evidence>
<keyword evidence="6 7" id="KW-0472">Membrane</keyword>
<comment type="subcellular location">
    <subcellularLocation>
        <location evidence="1">Membrane</location>
        <topology evidence="1">Multi-pass membrane protein</topology>
    </subcellularLocation>
</comment>
<feature type="transmembrane region" description="Helical" evidence="7">
    <location>
        <begin position="173"/>
        <end position="195"/>
    </location>
</feature>
<proteinExistence type="predicted"/>
<dbReference type="PANTHER" id="PTHR43652:SF2">
    <property type="entry name" value="BASIC AMINO ACID ANTIPORTER YFCC-RELATED"/>
    <property type="match status" value="1"/>
</dbReference>
<dbReference type="GO" id="GO:0055085">
    <property type="term" value="P:transmembrane transport"/>
    <property type="evidence" value="ECO:0007669"/>
    <property type="project" value="InterPro"/>
</dbReference>
<dbReference type="InterPro" id="IPR004680">
    <property type="entry name" value="Cit_transptr-like_dom"/>
</dbReference>
<accession>B4RGB5</accession>
<feature type="transmembrane region" description="Helical" evidence="7">
    <location>
        <begin position="376"/>
        <end position="394"/>
    </location>
</feature>
<dbReference type="eggNOG" id="COG0471">
    <property type="taxonomic scope" value="Bacteria"/>
</dbReference>
<reference evidence="9 10" key="1">
    <citation type="journal article" date="2008" name="BMC Genomics">
        <title>Complete genome of Phenylobacterium zucineum - a novel facultative intracellular bacterium isolated from human erythroleukemia cell line K562.</title>
        <authorList>
            <person name="Luo Y."/>
            <person name="Xu X."/>
            <person name="Ding Z."/>
            <person name="Liu Z."/>
            <person name="Zhang B."/>
            <person name="Yan Z."/>
            <person name="Sun J."/>
            <person name="Hu S."/>
            <person name="Hu X."/>
        </authorList>
    </citation>
    <scope>NUCLEOTIDE SEQUENCE [LARGE SCALE GENOMIC DNA]</scope>
    <source>
        <strain evidence="9 10">HLK1</strain>
    </source>
</reference>
<evidence type="ECO:0000313" key="10">
    <source>
        <dbReference type="Proteomes" id="UP000001868"/>
    </source>
</evidence>
<keyword evidence="4" id="KW-0677">Repeat</keyword>
<dbReference type="Pfam" id="PF03600">
    <property type="entry name" value="CitMHS"/>
    <property type="match status" value="1"/>
</dbReference>
<evidence type="ECO:0000313" key="9">
    <source>
        <dbReference type="EMBL" id="ACG77239.1"/>
    </source>
</evidence>
<feature type="transmembrane region" description="Helical" evidence="7">
    <location>
        <begin position="52"/>
        <end position="70"/>
    </location>
</feature>
<dbReference type="AlphaFoldDB" id="B4RGB5"/>
<evidence type="ECO:0000256" key="1">
    <source>
        <dbReference type="ARBA" id="ARBA00004141"/>
    </source>
</evidence>
<sequence>MTFDQIAALTVLVAVVAALIWGKLRSDVVALAGAAALLGLGVVRPVEAQSAFASPALIALASLFVIAYAMELSGLLDAVIRLAIRLCRRLGALGLWLVILFCGAASAFLNNTPIVVLAAPVVRDVAISQNLPPKRFLIPLSYVTILGGACTLIGTSTNLLVNDMARSAGQPTFNLFDITPVALVIGAVGGLYLLLFAPRLLRDGEGGADIPYDQAVRDAAASGNGTIGDASLFAESRSLDLPRGLAALGVFVAVIVVAAMGYAPIAASAFTGAVLLVLTRVISADEAYRGLRPQILLLIAGMVVVGLSLEVTGLAATATSALTAVVGGLGPLATLAVLYGLTLFLTEILSNAAVAVLLTPVAVALAETLGVSPQPFIVAVMMAASAAFATPFGYQTNVLVFEMGRYNYMDFVRIGLPLNFVTWAAGVAAIPVFFPF</sequence>
<keyword evidence="10" id="KW-1185">Reference proteome</keyword>
<evidence type="ECO:0000256" key="5">
    <source>
        <dbReference type="ARBA" id="ARBA00022989"/>
    </source>
</evidence>
<keyword evidence="5 7" id="KW-1133">Transmembrane helix</keyword>
<feature type="transmembrane region" description="Helical" evidence="7">
    <location>
        <begin position="28"/>
        <end position="46"/>
    </location>
</feature>
<evidence type="ECO:0000256" key="3">
    <source>
        <dbReference type="ARBA" id="ARBA00022692"/>
    </source>
</evidence>
<feature type="transmembrane region" description="Helical" evidence="7">
    <location>
        <begin position="140"/>
        <end position="161"/>
    </location>
</feature>
<dbReference type="RefSeq" id="WP_012521387.1">
    <property type="nucleotide sequence ID" value="NC_011144.1"/>
</dbReference>
<dbReference type="EMBL" id="CP000747">
    <property type="protein sequence ID" value="ACG77239.1"/>
    <property type="molecule type" value="Genomic_DNA"/>
</dbReference>
<protein>
    <submittedName>
        <fullName evidence="9">Di-and tricarboxylate transporter-like protein</fullName>
    </submittedName>
</protein>
<organism evidence="9 10">
    <name type="scientific">Phenylobacterium zucineum (strain HLK1)</name>
    <dbReference type="NCBI Taxonomy" id="450851"/>
    <lineage>
        <taxon>Bacteria</taxon>
        <taxon>Pseudomonadati</taxon>
        <taxon>Pseudomonadota</taxon>
        <taxon>Alphaproteobacteria</taxon>
        <taxon>Caulobacterales</taxon>
        <taxon>Caulobacteraceae</taxon>
        <taxon>Phenylobacterium</taxon>
    </lineage>
</organism>
<feature type="transmembrane region" description="Helical" evidence="7">
    <location>
        <begin position="245"/>
        <end position="278"/>
    </location>
</feature>
<dbReference type="STRING" id="450851.PHZ_c0825"/>
<feature type="domain" description="Citrate transporter-like" evidence="8">
    <location>
        <begin position="17"/>
        <end position="379"/>
    </location>
</feature>
<feature type="transmembrane region" description="Helical" evidence="7">
    <location>
        <begin position="321"/>
        <end position="341"/>
    </location>
</feature>
<feature type="transmembrane region" description="Helical" evidence="7">
    <location>
        <begin position="348"/>
        <end position="370"/>
    </location>
</feature>
<feature type="transmembrane region" description="Helical" evidence="7">
    <location>
        <begin position="414"/>
        <end position="434"/>
    </location>
</feature>
<feature type="transmembrane region" description="Helical" evidence="7">
    <location>
        <begin position="6"/>
        <end position="21"/>
    </location>
</feature>
<evidence type="ECO:0000256" key="7">
    <source>
        <dbReference type="SAM" id="Phobius"/>
    </source>
</evidence>
<dbReference type="GO" id="GO:0005886">
    <property type="term" value="C:plasma membrane"/>
    <property type="evidence" value="ECO:0007669"/>
    <property type="project" value="TreeGrafter"/>
</dbReference>
<dbReference type="PANTHER" id="PTHR43652">
    <property type="entry name" value="BASIC AMINO ACID ANTIPORTER YFCC-RELATED"/>
    <property type="match status" value="1"/>
</dbReference>
<feature type="transmembrane region" description="Helical" evidence="7">
    <location>
        <begin position="290"/>
        <end position="309"/>
    </location>
</feature>